<keyword evidence="8" id="KW-0378">Hydrolase</keyword>
<feature type="domain" description="DUF11" evidence="6">
    <location>
        <begin position="343"/>
        <end position="447"/>
    </location>
</feature>
<reference evidence="8" key="2">
    <citation type="journal article" date="2022" name="Microbiol. Resour. Announc.">
        <title>Metagenome Sequencing to Explore Phylogenomics of Terrestrial Cyanobacteria.</title>
        <authorList>
            <person name="Ward R.D."/>
            <person name="Stajich J.E."/>
            <person name="Johansen J.R."/>
            <person name="Huntemann M."/>
            <person name="Clum A."/>
            <person name="Foster B."/>
            <person name="Foster B."/>
            <person name="Roux S."/>
            <person name="Palaniappan K."/>
            <person name="Varghese N."/>
            <person name="Mukherjee S."/>
            <person name="Reddy T.B.K."/>
            <person name="Daum C."/>
            <person name="Copeland A."/>
            <person name="Chen I.A."/>
            <person name="Ivanova N.N."/>
            <person name="Kyrpides N.C."/>
            <person name="Shapiro N."/>
            <person name="Eloe-Fadrosh E.A."/>
            <person name="Pietrasiak N."/>
        </authorList>
    </citation>
    <scope>NUCLEOTIDE SEQUENCE</scope>
    <source>
        <strain evidence="8">GSE-NOS-MK-12-04C</strain>
    </source>
</reference>
<dbReference type="InterPro" id="IPR001434">
    <property type="entry name" value="OmcB-like_DUF11"/>
</dbReference>
<dbReference type="SUPFAM" id="SSF117074">
    <property type="entry name" value="Hypothetical protein PA1324"/>
    <property type="match status" value="7"/>
</dbReference>
<evidence type="ECO:0000256" key="4">
    <source>
        <dbReference type="ARBA" id="ARBA00022729"/>
    </source>
</evidence>
<dbReference type="PANTHER" id="PTHR36108">
    <property type="entry name" value="COLOSSIN-B-RELATED"/>
    <property type="match status" value="1"/>
</dbReference>
<reference evidence="8" key="1">
    <citation type="submission" date="2021-05" db="EMBL/GenBank/DDBJ databases">
        <authorList>
            <person name="Pietrasiak N."/>
            <person name="Ward R."/>
            <person name="Stajich J.E."/>
            <person name="Kurbessoian T."/>
        </authorList>
    </citation>
    <scope>NUCLEOTIDE SEQUENCE</scope>
    <source>
        <strain evidence="8">GSE-NOS-MK-12-04C</strain>
    </source>
</reference>
<dbReference type="PANTHER" id="PTHR36108:SF13">
    <property type="entry name" value="COLOSSIN-B-RELATED"/>
    <property type="match status" value="1"/>
</dbReference>
<evidence type="ECO:0000313" key="8">
    <source>
        <dbReference type="EMBL" id="MBW4669592.1"/>
    </source>
</evidence>
<comment type="caution">
    <text evidence="8">The sequence shown here is derived from an EMBL/GenBank/DDBJ whole genome shotgun (WGS) entry which is preliminary data.</text>
</comment>
<sequence length="1389" mass="145514">MKKHYKSSSDFDQGSTTVQRNGIAQISAIGIRVSRTAIILPLVVTGMGIGYLPSPAQALTAGGSAGCPAGTRQGPNGPSPETSFIRNGTFTTNPTTTGQLTPTNNAAASFDSNLPYRGNGIYPDDDGQNNPDGSRAPVAGTNPRGGLSVQTGTINYAGGIVLGVPLPADTANGLVGSNTYLYSNPNQGYDASGSLSTSLFQNPTVWRQTVTGLQPNTTYNFSGYFLNLLDPANQAVRDSDDINTGVSPQITLRIDPVSGGAGISASPIRVRRRALGANPLNGWQRVEYSFTTGAGETQATLSIIDTANNVSGDDFGLTAIGLNECVPVPVINKSVSRLADNNNNGILDAGDDLRYTVTVRNPSPNPISNLVISDFQTPNLQLLPNTANVDQSFTATPTVQSGFTGTNTPVPFTNSGTLPAGQTVTLTYNTRILPGATSPIINQASARFTQDGGTPILSDTRDTPTVDASGQNPGNVDANGRINQPVGTATEPTIVNIGTAGISGTLYQDTTQNATLDTNEARLPANITVRLVGSDGSVVQQTTTDANGQYRFTTVTNGSYTIQLDTSDTDIPSSLRLTSPQNNSIPVQFTGTAIADQNFGFNPSSISGTLYQDTASQNNTLDPNETRLPAGITVRLLDSNGSVVQTTTTTANGQYFFTNVPNGNYRIQVDTSQGIPSGFNLGTPNDLQVNFSGTPVNDRDFGFRSSGISGILYQDTTQNATLDTNEARLPANITVRLVGSDGSVVQQTTTDANGQYRFTGVPNGSYTIQLDANDTDIPSSLRLTSPQNNSIPVQFTGTAIADRNFGFNPSSISGTLYQDTASQNNTLDPNETRLPAGITVRLLDSNGSVVQTTTTTANGQYFFTNVPNGNYRIQVDPTSSNIPRGFGLGTPNDLQVNLTGTPVNNRNFGFRPSGISGTLYRDTSPQNNTLDTNETKLPANITVRLLNSSNTDVVPPVVTDANGQYIFTNVPSGSNYRIQVDTNDSDIPAGSRLTSPNNLPVNFTGTPIINQNFGFIPSGISGTLFRDTSTTTPNGTLDPGETGLPPGITVRLLDANNNPVATTTTDPNGQFTFTGVPNGNYRIQVDPNDPNIPRGFNLTTPNNRQINFTGTPVTGQNFGFVPQGISGTLFQDTSPANGNLDPGETRLPAGITVRLLDPNGNVVSTTTTDANGQFAFTDIPAGSYSVDVDPNDPNIPPGSTLRNARSTPVTLAAGGTAIVPIPFTGSASGASSLRLVKRITTATRGGAPVSGVSFDAVDPGDGASDITSAGGNPRGVRDIAAATASLQSGDEVEYTIYYINTGAQTANRVNFCDLIPTGTTFVSNSNQLQVANDQARQAGRFFGRLAPLPQGNPCIDSNNPNGAVIVDLGNVPGGQGRNYGLVRFRVRIN</sequence>
<dbReference type="Pfam" id="PF17210">
    <property type="entry name" value="SdrD_B"/>
    <property type="match status" value="6"/>
</dbReference>
<protein>
    <submittedName>
        <fullName evidence="8">Carboxypeptidase regulatory-like domain-containing protein</fullName>
    </submittedName>
</protein>
<dbReference type="NCBIfam" id="TIGR01451">
    <property type="entry name" value="B_ant_repeat"/>
    <property type="match status" value="2"/>
</dbReference>
<evidence type="ECO:0000256" key="2">
    <source>
        <dbReference type="ARBA" id="ARBA00007257"/>
    </source>
</evidence>
<feature type="domain" description="SD-repeat containing protein B" evidence="7">
    <location>
        <begin position="505"/>
        <end position="568"/>
    </location>
</feature>
<dbReference type="Proteomes" id="UP000729701">
    <property type="component" value="Unassembled WGS sequence"/>
</dbReference>
<evidence type="ECO:0000256" key="5">
    <source>
        <dbReference type="SAM" id="MobiDB-lite"/>
    </source>
</evidence>
<feature type="domain" description="SD-repeat containing protein B" evidence="7">
    <location>
        <begin position="823"/>
        <end position="877"/>
    </location>
</feature>
<dbReference type="Pfam" id="PF01345">
    <property type="entry name" value="DUF11"/>
    <property type="match status" value="1"/>
</dbReference>
<feature type="domain" description="SD-repeat containing protein B" evidence="7">
    <location>
        <begin position="1033"/>
        <end position="1102"/>
    </location>
</feature>
<feature type="compositionally biased region" description="Polar residues" evidence="5">
    <location>
        <begin position="73"/>
        <end position="86"/>
    </location>
</feature>
<feature type="region of interest" description="Disordered" evidence="5">
    <location>
        <begin position="452"/>
        <end position="482"/>
    </location>
</feature>
<dbReference type="InterPro" id="IPR013783">
    <property type="entry name" value="Ig-like_fold"/>
</dbReference>
<evidence type="ECO:0000259" key="7">
    <source>
        <dbReference type="Pfam" id="PF17210"/>
    </source>
</evidence>
<comment type="subcellular location">
    <subcellularLocation>
        <location evidence="1">Secreted</location>
    </subcellularLocation>
</comment>
<dbReference type="Gene3D" id="2.60.40.740">
    <property type="match status" value="1"/>
</dbReference>
<dbReference type="GO" id="GO:0004180">
    <property type="term" value="F:carboxypeptidase activity"/>
    <property type="evidence" value="ECO:0007669"/>
    <property type="project" value="UniProtKB-KW"/>
</dbReference>
<keyword evidence="3" id="KW-0964">Secreted</keyword>
<keyword evidence="4" id="KW-0732">Signal</keyword>
<accession>A0A951QRF4</accession>
<feature type="domain" description="SD-repeat containing protein B" evidence="7">
    <location>
        <begin position="1130"/>
        <end position="1189"/>
    </location>
</feature>
<evidence type="ECO:0000256" key="1">
    <source>
        <dbReference type="ARBA" id="ARBA00004613"/>
    </source>
</evidence>
<gene>
    <name evidence="8" type="ORF">KME60_19800</name>
</gene>
<feature type="domain" description="SD-repeat containing protein B" evidence="7">
    <location>
        <begin position="711"/>
        <end position="773"/>
    </location>
</feature>
<comment type="similarity">
    <text evidence="2">Belongs to the serine-aspartate repeat-containing protein (SDr) family.</text>
</comment>
<dbReference type="GO" id="GO:0005576">
    <property type="term" value="C:extracellular region"/>
    <property type="evidence" value="ECO:0007669"/>
    <property type="project" value="UniProtKB-SubCell"/>
</dbReference>
<feature type="region of interest" description="Disordered" evidence="5">
    <location>
        <begin position="60"/>
        <end position="146"/>
    </location>
</feature>
<evidence type="ECO:0000256" key="3">
    <source>
        <dbReference type="ARBA" id="ARBA00022525"/>
    </source>
</evidence>
<feature type="domain" description="SD-repeat containing protein B" evidence="7">
    <location>
        <begin position="617"/>
        <end position="675"/>
    </location>
</feature>
<dbReference type="InterPro" id="IPR033764">
    <property type="entry name" value="Sdr_B"/>
</dbReference>
<name>A0A951QRF4_9CYAN</name>
<evidence type="ECO:0000313" key="9">
    <source>
        <dbReference type="Proteomes" id="UP000729701"/>
    </source>
</evidence>
<dbReference type="SUPFAM" id="SSF49401">
    <property type="entry name" value="Bacterial adhesins"/>
    <property type="match status" value="1"/>
</dbReference>
<proteinExistence type="inferred from homology"/>
<organism evidence="8 9">
    <name type="scientific">Cyanomargarita calcarea GSE-NOS-MK-12-04C</name>
    <dbReference type="NCBI Taxonomy" id="2839659"/>
    <lineage>
        <taxon>Bacteria</taxon>
        <taxon>Bacillati</taxon>
        <taxon>Cyanobacteriota</taxon>
        <taxon>Cyanophyceae</taxon>
        <taxon>Nostocales</taxon>
        <taxon>Cyanomargaritaceae</taxon>
        <taxon>Cyanomargarita</taxon>
    </lineage>
</organism>
<dbReference type="InterPro" id="IPR047589">
    <property type="entry name" value="DUF11_rpt"/>
</dbReference>
<keyword evidence="8" id="KW-0121">Carboxypeptidase</keyword>
<evidence type="ECO:0000259" key="6">
    <source>
        <dbReference type="Pfam" id="PF01345"/>
    </source>
</evidence>
<feature type="compositionally biased region" description="Low complexity" evidence="5">
    <location>
        <begin position="87"/>
        <end position="105"/>
    </location>
</feature>
<keyword evidence="8" id="KW-0645">Protease</keyword>
<dbReference type="InterPro" id="IPR008966">
    <property type="entry name" value="Adhesion_dom_sf"/>
</dbReference>
<dbReference type="Gene3D" id="2.60.40.10">
    <property type="entry name" value="Immunoglobulins"/>
    <property type="match status" value="7"/>
</dbReference>
<dbReference type="EMBL" id="JAHHGZ010000022">
    <property type="protein sequence ID" value="MBW4669592.1"/>
    <property type="molecule type" value="Genomic_DNA"/>
</dbReference>